<dbReference type="STRING" id="638303.Thal_1183"/>
<evidence type="ECO:0000256" key="5">
    <source>
        <dbReference type="ARBA" id="ARBA00022475"/>
    </source>
</evidence>
<dbReference type="InterPro" id="IPR028053">
    <property type="entry name" value="Membr_insert_YidC_N"/>
</dbReference>
<evidence type="ECO:0000256" key="4">
    <source>
        <dbReference type="ARBA" id="ARBA00022448"/>
    </source>
</evidence>
<comment type="similarity">
    <text evidence="2 13">Belongs to the OXA1/ALB3/YidC family. Type 1 subfamily.</text>
</comment>
<dbReference type="CDD" id="cd19961">
    <property type="entry name" value="EcYidC-like_peri"/>
    <property type="match status" value="1"/>
</dbReference>
<gene>
    <name evidence="13" type="primary">yidC</name>
    <name evidence="15" type="ordered locus">Thal_1183</name>
</gene>
<name>D3SM35_THEAH</name>
<feature type="transmembrane region" description="Helical" evidence="13">
    <location>
        <begin position="12"/>
        <end position="31"/>
    </location>
</feature>
<dbReference type="GO" id="GO:0032977">
    <property type="term" value="F:membrane insertase activity"/>
    <property type="evidence" value="ECO:0007669"/>
    <property type="project" value="InterPro"/>
</dbReference>
<feature type="transmembrane region" description="Helical" evidence="13">
    <location>
        <begin position="306"/>
        <end position="326"/>
    </location>
</feature>
<evidence type="ECO:0000256" key="1">
    <source>
        <dbReference type="ARBA" id="ARBA00004429"/>
    </source>
</evidence>
<keyword evidence="8 13" id="KW-1133">Transmembrane helix</keyword>
<feature type="domain" description="Membrane insertase YidC/Oxa/ALB C-terminal" evidence="14">
    <location>
        <begin position="306"/>
        <end position="482"/>
    </location>
</feature>
<dbReference type="PRINTS" id="PR00701">
    <property type="entry name" value="60KDINNERMP"/>
</dbReference>
<dbReference type="GO" id="GO:0005886">
    <property type="term" value="C:plasma membrane"/>
    <property type="evidence" value="ECO:0007669"/>
    <property type="project" value="UniProtKB-SubCell"/>
</dbReference>
<keyword evidence="9 13" id="KW-0472">Membrane</keyword>
<accession>D3SM35</accession>
<dbReference type="eggNOG" id="COG0706">
    <property type="taxonomic scope" value="Bacteria"/>
</dbReference>
<proteinExistence type="inferred from homology"/>
<dbReference type="InterPro" id="IPR019998">
    <property type="entry name" value="Membr_insert_YidC"/>
</dbReference>
<evidence type="ECO:0000313" key="16">
    <source>
        <dbReference type="Proteomes" id="UP000002043"/>
    </source>
</evidence>
<dbReference type="OrthoDB" id="9780552at2"/>
<dbReference type="EMBL" id="CP001931">
    <property type="protein sequence ID" value="ADC89815.1"/>
    <property type="molecule type" value="Genomic_DNA"/>
</dbReference>
<evidence type="ECO:0000256" key="13">
    <source>
        <dbReference type="HAMAP-Rule" id="MF_01810"/>
    </source>
</evidence>
<dbReference type="PRINTS" id="PR01900">
    <property type="entry name" value="YIDCPROTEIN"/>
</dbReference>
<dbReference type="Gene3D" id="2.70.98.90">
    <property type="match status" value="1"/>
</dbReference>
<evidence type="ECO:0000256" key="2">
    <source>
        <dbReference type="ARBA" id="ARBA00010527"/>
    </source>
</evidence>
<keyword evidence="4 13" id="KW-0813">Transport</keyword>
<dbReference type="NCBIfam" id="TIGR03592">
    <property type="entry name" value="yidC_oxa1_cterm"/>
    <property type="match status" value="1"/>
</dbReference>
<comment type="subunit">
    <text evidence="13">Interacts with the Sec translocase complex via SecD. Specifically interacts with transmembrane segments of nascent integral membrane proteins during membrane integration.</text>
</comment>
<organism evidence="15 16">
    <name type="scientific">Thermocrinis albus (strain DSM 14484 / JCM 11386 / HI 11/12)</name>
    <dbReference type="NCBI Taxonomy" id="638303"/>
    <lineage>
        <taxon>Bacteria</taxon>
        <taxon>Pseudomonadati</taxon>
        <taxon>Aquificota</taxon>
        <taxon>Aquificia</taxon>
        <taxon>Aquificales</taxon>
        <taxon>Aquificaceae</taxon>
        <taxon>Thermocrinis</taxon>
    </lineage>
</organism>
<protein>
    <recommendedName>
        <fullName evidence="3 13">Membrane protein insertase YidC</fullName>
    </recommendedName>
    <alternativeName>
        <fullName evidence="12 13">Foldase YidC</fullName>
    </alternativeName>
    <alternativeName>
        <fullName evidence="11 13">Membrane integrase YidC</fullName>
    </alternativeName>
    <alternativeName>
        <fullName evidence="13">Membrane protein YidC</fullName>
    </alternativeName>
</protein>
<evidence type="ECO:0000256" key="7">
    <source>
        <dbReference type="ARBA" id="ARBA00022927"/>
    </source>
</evidence>
<dbReference type="InterPro" id="IPR001708">
    <property type="entry name" value="YidC/ALB3/OXA1/COX18"/>
</dbReference>
<dbReference type="RefSeq" id="WP_012992221.1">
    <property type="nucleotide sequence ID" value="NC_013894.1"/>
</dbReference>
<dbReference type="InterPro" id="IPR028055">
    <property type="entry name" value="YidC/Oxa/ALB_C"/>
</dbReference>
<keyword evidence="5 13" id="KW-1003">Cell membrane</keyword>
<dbReference type="Pfam" id="PF02096">
    <property type="entry name" value="60KD_IMP"/>
    <property type="match status" value="1"/>
</dbReference>
<feature type="transmembrane region" description="Helical" evidence="13">
    <location>
        <begin position="415"/>
        <end position="432"/>
    </location>
</feature>
<dbReference type="HOGENOM" id="CLU_016535_3_1_0"/>
<dbReference type="GO" id="GO:0051205">
    <property type="term" value="P:protein insertion into membrane"/>
    <property type="evidence" value="ECO:0007669"/>
    <property type="project" value="TreeGrafter"/>
</dbReference>
<evidence type="ECO:0000256" key="12">
    <source>
        <dbReference type="ARBA" id="ARBA00033342"/>
    </source>
</evidence>
<evidence type="ECO:0000256" key="9">
    <source>
        <dbReference type="ARBA" id="ARBA00023136"/>
    </source>
</evidence>
<sequence length="498" mass="57424">MDKKDIDTKRLFIFLLVITFALFAYQTYLLLFRPSTPPQEKPKQVQKDESVPQLMLGSFREAQKPSETLSYRLGDFSIKISPQGGKVVSWVDEKYGKDLVTSTEKKLGVYPLEIFTGDPQKDVELNFSPYQVQGSDREISMTLQGNGWFVRKRLVYDGERIKLYIEEQGLGPIWVNVGTPLEEDSFYTHVGPVLEQDGSVKRIDIKDVEGRQSIKGDIKFAGVESRYYFKGLVGNIPQVVIYRLEGDHSLVVVRYSQPLILYMGAKDYGRLRVLGLSEVLDYGTLRIIVKPLFVFMYWIYEHLHSWVFSILVLTLLVRLIVFPLTYKSTVSMMRLSELAPKMQELREKYKDDPVKFQEELMKLYAEAGFNPMSGCLPILLQIPIFFALYKVLTITAELQLASFLWIPSLAQKDPYYLLPILMGVTMIAQQWVSPAPDKSQNLMMYVTSVVFTFLFASFPSGLVLYWTFNNILNIVQSYVIKRFLLKEEPKRGKRGKKR</sequence>
<keyword evidence="6 13" id="KW-0812">Transmembrane</keyword>
<reference evidence="16" key="1">
    <citation type="journal article" date="2010" name="Stand. Genomic Sci.">
        <title>Complete genome sequence of Thermocrinis albus type strain (HI 11/12T).</title>
        <authorList>
            <person name="Wirth R."/>
            <person name="Sikorski J."/>
            <person name="Brambilla E."/>
            <person name="Misra M."/>
            <person name="Lapidus A."/>
            <person name="Copeland A."/>
            <person name="Nolan M."/>
            <person name="Lucas S."/>
            <person name="Chen F."/>
            <person name="Tice H."/>
            <person name="Cheng J.F."/>
            <person name="Han C."/>
            <person name="Detter J.C."/>
            <person name="Tapia R."/>
            <person name="Bruce D."/>
            <person name="Goodwin L."/>
            <person name="Pitluck S."/>
            <person name="Pati A."/>
            <person name="Anderson I."/>
            <person name="Ivanova N."/>
            <person name="Mavromatis K."/>
            <person name="Mikhailova N."/>
            <person name="Chen A."/>
            <person name="Palaniappan K."/>
            <person name="Bilek Y."/>
            <person name="Hader T."/>
            <person name="Land M."/>
            <person name="Hauser L."/>
            <person name="Chang Y.J."/>
            <person name="Jeffries C.D."/>
            <person name="Tindall B.J."/>
            <person name="Rohde M."/>
            <person name="Goker M."/>
            <person name="Bristow J."/>
            <person name="Eisen J.A."/>
            <person name="Markowitz V."/>
            <person name="Hugenholtz P."/>
            <person name="Kyrpides N.C."/>
            <person name="Klenk H.P."/>
        </authorList>
    </citation>
    <scope>NUCLEOTIDE SEQUENCE [LARGE SCALE GENOMIC DNA]</scope>
    <source>
        <strain evidence="16">DSM 14484 / JCM 11386 / HI 11/12</strain>
    </source>
</reference>
<dbReference type="CDD" id="cd20070">
    <property type="entry name" value="5TM_YidC_Alb3"/>
    <property type="match status" value="1"/>
</dbReference>
<evidence type="ECO:0000256" key="8">
    <source>
        <dbReference type="ARBA" id="ARBA00022989"/>
    </source>
</evidence>
<evidence type="ECO:0000256" key="6">
    <source>
        <dbReference type="ARBA" id="ARBA00022692"/>
    </source>
</evidence>
<dbReference type="GO" id="GO:0015031">
    <property type="term" value="P:protein transport"/>
    <property type="evidence" value="ECO:0007669"/>
    <property type="project" value="UniProtKB-KW"/>
</dbReference>
<comment type="subcellular location">
    <subcellularLocation>
        <location evidence="1 13">Cell inner membrane</location>
        <topology evidence="1 13">Multi-pass membrane protein</topology>
    </subcellularLocation>
</comment>
<keyword evidence="13" id="KW-0997">Cell inner membrane</keyword>
<dbReference type="AlphaFoldDB" id="D3SM35"/>
<dbReference type="KEGG" id="tal:Thal_1183"/>
<dbReference type="InterPro" id="IPR047196">
    <property type="entry name" value="YidC_ALB_C"/>
</dbReference>
<evidence type="ECO:0000256" key="11">
    <source>
        <dbReference type="ARBA" id="ARBA00033245"/>
    </source>
</evidence>
<dbReference type="InterPro" id="IPR038221">
    <property type="entry name" value="YidC_periplasmic_sf"/>
</dbReference>
<evidence type="ECO:0000313" key="15">
    <source>
        <dbReference type="EMBL" id="ADC89815.1"/>
    </source>
</evidence>
<keyword evidence="10 13" id="KW-0143">Chaperone</keyword>
<dbReference type="HAMAP" id="MF_01810">
    <property type="entry name" value="YidC_type1"/>
    <property type="match status" value="1"/>
</dbReference>
<dbReference type="PANTHER" id="PTHR12428">
    <property type="entry name" value="OXA1"/>
    <property type="match status" value="1"/>
</dbReference>
<evidence type="ECO:0000256" key="10">
    <source>
        <dbReference type="ARBA" id="ARBA00023186"/>
    </source>
</evidence>
<dbReference type="Proteomes" id="UP000002043">
    <property type="component" value="Chromosome"/>
</dbReference>
<comment type="function">
    <text evidence="13">Required for the insertion and/or proper folding and/or complex formation of integral membrane proteins into the membrane. Involved in integration of membrane proteins that insert both dependently and independently of the Sec translocase complex, as well as at least some lipoproteins. Aids folding of multispanning membrane proteins.</text>
</comment>
<dbReference type="PANTHER" id="PTHR12428:SF65">
    <property type="entry name" value="CYTOCHROME C OXIDASE ASSEMBLY PROTEIN COX18, MITOCHONDRIAL"/>
    <property type="match status" value="1"/>
</dbReference>
<feature type="transmembrane region" description="Helical" evidence="13">
    <location>
        <begin position="444"/>
        <end position="468"/>
    </location>
</feature>
<keyword evidence="16" id="KW-1185">Reference proteome</keyword>
<evidence type="ECO:0000259" key="14">
    <source>
        <dbReference type="Pfam" id="PF02096"/>
    </source>
</evidence>
<evidence type="ECO:0000256" key="3">
    <source>
        <dbReference type="ARBA" id="ARBA00015325"/>
    </source>
</evidence>
<keyword evidence="7 13" id="KW-0653">Protein transport</keyword>
<dbReference type="NCBIfam" id="TIGR03593">
    <property type="entry name" value="yidC_nterm"/>
    <property type="match status" value="1"/>
</dbReference>